<keyword evidence="3" id="KW-1185">Reference proteome</keyword>
<evidence type="ECO:0000256" key="1">
    <source>
        <dbReference type="SAM" id="Phobius"/>
    </source>
</evidence>
<dbReference type="EMBL" id="NXIF01000034">
    <property type="protein sequence ID" value="PKI80482.1"/>
    <property type="molecule type" value="Genomic_DNA"/>
</dbReference>
<dbReference type="RefSeq" id="WP_101185155.1">
    <property type="nucleotide sequence ID" value="NZ_CP031218.1"/>
</dbReference>
<dbReference type="Proteomes" id="UP000233248">
    <property type="component" value="Unassembled WGS sequence"/>
</dbReference>
<evidence type="ECO:0000313" key="2">
    <source>
        <dbReference type="EMBL" id="PKI80482.1"/>
    </source>
</evidence>
<dbReference type="KEGG" id="ahs:AHALO_0226"/>
<keyword evidence="1" id="KW-1133">Transmembrane helix</keyword>
<dbReference type="InterPro" id="IPR008407">
    <property type="entry name" value="Brnchd-chn_aa_trnsp_AzlD"/>
</dbReference>
<name>A0A2N1J1X0_9BACT</name>
<gene>
    <name evidence="2" type="ORF">CP960_09355</name>
</gene>
<comment type="caution">
    <text evidence="2">The sequence shown here is derived from an EMBL/GenBank/DDBJ whole genome shotgun (WGS) entry which is preliminary data.</text>
</comment>
<protein>
    <submittedName>
        <fullName evidence="2">Branched-chain amino acid ABC transporter</fullName>
    </submittedName>
</protein>
<dbReference type="OrthoDB" id="5344513at2"/>
<sequence>MNSFDILIIITFVAIGTYILRISGLLLCNKLKRFKNLDIFLESIPATLLIALIIPSIIKMGIIGICAAVISIFTMYKTKSVLLSMSIGVFIVAIYRNGLLF</sequence>
<dbReference type="Pfam" id="PF05437">
    <property type="entry name" value="AzlD"/>
    <property type="match status" value="1"/>
</dbReference>
<feature type="transmembrane region" description="Helical" evidence="1">
    <location>
        <begin position="6"/>
        <end position="27"/>
    </location>
</feature>
<accession>A0A2N1J1X0</accession>
<feature type="transmembrane region" description="Helical" evidence="1">
    <location>
        <begin position="81"/>
        <end position="99"/>
    </location>
</feature>
<keyword evidence="1" id="KW-0472">Membrane</keyword>
<reference evidence="2 3" key="1">
    <citation type="submission" date="2017-09" db="EMBL/GenBank/DDBJ databases">
        <title>Genomics of the genus Arcobacter.</title>
        <authorList>
            <person name="Perez-Cataluna A."/>
            <person name="Figueras M.J."/>
            <person name="Salas-Masso N."/>
        </authorList>
    </citation>
    <scope>NUCLEOTIDE SEQUENCE [LARGE SCALE GENOMIC DNA]</scope>
    <source>
        <strain evidence="2 3">DSM 18005</strain>
    </source>
</reference>
<proteinExistence type="predicted"/>
<evidence type="ECO:0000313" key="3">
    <source>
        <dbReference type="Proteomes" id="UP000233248"/>
    </source>
</evidence>
<feature type="transmembrane region" description="Helical" evidence="1">
    <location>
        <begin position="48"/>
        <end position="75"/>
    </location>
</feature>
<organism evidence="2 3">
    <name type="scientific">Malaciobacter halophilus</name>
    <dbReference type="NCBI Taxonomy" id="197482"/>
    <lineage>
        <taxon>Bacteria</taxon>
        <taxon>Pseudomonadati</taxon>
        <taxon>Campylobacterota</taxon>
        <taxon>Epsilonproteobacteria</taxon>
        <taxon>Campylobacterales</taxon>
        <taxon>Arcobacteraceae</taxon>
        <taxon>Malaciobacter</taxon>
    </lineage>
</organism>
<dbReference type="AlphaFoldDB" id="A0A2N1J1X0"/>
<keyword evidence="1" id="KW-0812">Transmembrane</keyword>